<dbReference type="Gene3D" id="2.170.270.10">
    <property type="entry name" value="SET domain"/>
    <property type="match status" value="1"/>
</dbReference>
<keyword evidence="4" id="KW-0808">Transferase</keyword>
<dbReference type="InterPro" id="IPR001214">
    <property type="entry name" value="SET_dom"/>
</dbReference>
<keyword evidence="5" id="KW-0949">S-adenosyl-L-methionine</keyword>
<dbReference type="AlphaFoldDB" id="A0A5B9E8H8"/>
<dbReference type="SMART" id="SM00508">
    <property type="entry name" value="PostSET"/>
    <property type="match status" value="1"/>
</dbReference>
<dbReference type="KEGG" id="talb:FTW19_11365"/>
<feature type="domain" description="Post-SET" evidence="7">
    <location>
        <begin position="116"/>
        <end position="132"/>
    </location>
</feature>
<dbReference type="PANTHER" id="PTHR22884">
    <property type="entry name" value="SET DOMAIN PROTEINS"/>
    <property type="match status" value="1"/>
</dbReference>
<name>A0A5B9E8H8_9BACT</name>
<evidence type="ECO:0000259" key="7">
    <source>
        <dbReference type="PROSITE" id="PS50868"/>
    </source>
</evidence>
<evidence type="ECO:0000256" key="1">
    <source>
        <dbReference type="ARBA" id="ARBA00004286"/>
    </source>
</evidence>
<dbReference type="PROSITE" id="PS50868">
    <property type="entry name" value="POST_SET"/>
    <property type="match status" value="1"/>
</dbReference>
<comment type="subcellular location">
    <subcellularLocation>
        <location evidence="1">Chromosome</location>
    </subcellularLocation>
</comment>
<evidence type="ECO:0000256" key="3">
    <source>
        <dbReference type="ARBA" id="ARBA00022603"/>
    </source>
</evidence>
<reference evidence="8 9" key="1">
    <citation type="submission" date="2019-08" db="EMBL/GenBank/DDBJ databases">
        <title>Complete genome sequence of Terriglobus albidus strain ORNL.</title>
        <authorList>
            <person name="Podar M."/>
        </authorList>
    </citation>
    <scope>NUCLEOTIDE SEQUENCE [LARGE SCALE GENOMIC DNA]</scope>
    <source>
        <strain evidence="8 9">ORNL</strain>
    </source>
</reference>
<evidence type="ECO:0000259" key="6">
    <source>
        <dbReference type="PROSITE" id="PS50280"/>
    </source>
</evidence>
<dbReference type="Pfam" id="PF00856">
    <property type="entry name" value="SET"/>
    <property type="match status" value="1"/>
</dbReference>
<dbReference type="EMBL" id="CP042806">
    <property type="protein sequence ID" value="QEE28542.1"/>
    <property type="molecule type" value="Genomic_DNA"/>
</dbReference>
<dbReference type="InterPro" id="IPR003616">
    <property type="entry name" value="Post-SET_dom"/>
</dbReference>
<keyword evidence="3" id="KW-0489">Methyltransferase</keyword>
<evidence type="ECO:0000313" key="9">
    <source>
        <dbReference type="Proteomes" id="UP000321820"/>
    </source>
</evidence>
<dbReference type="Proteomes" id="UP000321820">
    <property type="component" value="Chromosome"/>
</dbReference>
<dbReference type="GO" id="GO:0005694">
    <property type="term" value="C:chromosome"/>
    <property type="evidence" value="ECO:0007669"/>
    <property type="project" value="UniProtKB-SubCell"/>
</dbReference>
<dbReference type="SUPFAM" id="SSF82199">
    <property type="entry name" value="SET domain"/>
    <property type="match status" value="1"/>
</dbReference>
<dbReference type="GO" id="GO:0032259">
    <property type="term" value="P:methylation"/>
    <property type="evidence" value="ECO:0007669"/>
    <property type="project" value="UniProtKB-KW"/>
</dbReference>
<dbReference type="SMART" id="SM00317">
    <property type="entry name" value="SET"/>
    <property type="match status" value="1"/>
</dbReference>
<organism evidence="8 9">
    <name type="scientific">Terriglobus albidus</name>
    <dbReference type="NCBI Taxonomy" id="1592106"/>
    <lineage>
        <taxon>Bacteria</taxon>
        <taxon>Pseudomonadati</taxon>
        <taxon>Acidobacteriota</taxon>
        <taxon>Terriglobia</taxon>
        <taxon>Terriglobales</taxon>
        <taxon>Acidobacteriaceae</taxon>
        <taxon>Terriglobus</taxon>
    </lineage>
</organism>
<gene>
    <name evidence="8" type="ORF">FTW19_11365</name>
</gene>
<keyword evidence="2" id="KW-0158">Chromosome</keyword>
<evidence type="ECO:0000313" key="8">
    <source>
        <dbReference type="EMBL" id="QEE28542.1"/>
    </source>
</evidence>
<accession>A0A5B9E8H8</accession>
<feature type="domain" description="SET" evidence="6">
    <location>
        <begin position="3"/>
        <end position="109"/>
    </location>
</feature>
<proteinExistence type="predicted"/>
<sequence>MPATLVIRSSAIHAAGCYTTTPIRKGARIVEYDGPRITKDVADERYADRFVTYLFGVGDRNTVIDGFGAAMFINHSCNPNCETQEIDERVFVVAIRNIAPGEELTYEYNLYDSDEEDQPCYCGANVCRGTMFSEEEIRRRKRIAARTAKAGRA</sequence>
<dbReference type="InterPro" id="IPR046341">
    <property type="entry name" value="SET_dom_sf"/>
</dbReference>
<dbReference type="PROSITE" id="PS50280">
    <property type="entry name" value="SET"/>
    <property type="match status" value="1"/>
</dbReference>
<evidence type="ECO:0000256" key="2">
    <source>
        <dbReference type="ARBA" id="ARBA00022454"/>
    </source>
</evidence>
<dbReference type="OrthoDB" id="9790349at2"/>
<protein>
    <submittedName>
        <fullName evidence="8">SET domain-containing protein</fullName>
    </submittedName>
</protein>
<dbReference type="GO" id="GO:0008168">
    <property type="term" value="F:methyltransferase activity"/>
    <property type="evidence" value="ECO:0007669"/>
    <property type="project" value="UniProtKB-KW"/>
</dbReference>
<keyword evidence="9" id="KW-1185">Reference proteome</keyword>
<evidence type="ECO:0000256" key="5">
    <source>
        <dbReference type="ARBA" id="ARBA00022691"/>
    </source>
</evidence>
<dbReference type="RefSeq" id="WP_147647732.1">
    <property type="nucleotide sequence ID" value="NZ_CP042806.1"/>
</dbReference>
<evidence type="ECO:0000256" key="4">
    <source>
        <dbReference type="ARBA" id="ARBA00022679"/>
    </source>
</evidence>
<dbReference type="InterPro" id="IPR050777">
    <property type="entry name" value="SET2_Histone-Lys_MeTrsfase"/>
</dbReference>